<dbReference type="Gene3D" id="1.20.5.2950">
    <property type="match status" value="1"/>
</dbReference>
<evidence type="ECO:0000256" key="7">
    <source>
        <dbReference type="SAM" id="Coils"/>
    </source>
</evidence>
<evidence type="ECO:0000256" key="3">
    <source>
        <dbReference type="ARBA" id="ARBA00022448"/>
    </source>
</evidence>
<dbReference type="Proteomes" id="UP000019681">
    <property type="component" value="Unassembled WGS sequence"/>
</dbReference>
<evidence type="ECO:0000256" key="5">
    <source>
        <dbReference type="ARBA" id="ARBA00022927"/>
    </source>
</evidence>
<dbReference type="GO" id="GO:0005829">
    <property type="term" value="C:cytosol"/>
    <property type="evidence" value="ECO:0007669"/>
    <property type="project" value="TreeGrafter"/>
</dbReference>
<name>A0A017RVW3_9CLOT</name>
<comment type="similarity">
    <text evidence="2">Belongs to the FliH family.</text>
</comment>
<evidence type="ECO:0000313" key="10">
    <source>
        <dbReference type="Proteomes" id="UP000019681"/>
    </source>
</evidence>
<dbReference type="Pfam" id="PF02108">
    <property type="entry name" value="FliH"/>
    <property type="match status" value="1"/>
</dbReference>
<dbReference type="OrthoDB" id="2375163at2"/>
<dbReference type="RefSeq" id="WP_035379060.1">
    <property type="nucleotide sequence ID" value="NZ_AZQP01000013.1"/>
</dbReference>
<organism evidence="9 10">
    <name type="scientific">Fervidicella metallireducens AeB</name>
    <dbReference type="NCBI Taxonomy" id="1403537"/>
    <lineage>
        <taxon>Bacteria</taxon>
        <taxon>Bacillati</taxon>
        <taxon>Bacillota</taxon>
        <taxon>Clostridia</taxon>
        <taxon>Eubacteriales</taxon>
        <taxon>Clostridiaceae</taxon>
        <taxon>Fervidicella</taxon>
    </lineage>
</organism>
<evidence type="ECO:0000256" key="4">
    <source>
        <dbReference type="ARBA" id="ARBA00022795"/>
    </source>
</evidence>
<keyword evidence="4" id="KW-1005">Bacterial flagellum biogenesis</keyword>
<evidence type="ECO:0000256" key="2">
    <source>
        <dbReference type="ARBA" id="ARBA00006602"/>
    </source>
</evidence>
<comment type="function">
    <text evidence="1">Needed for flagellar regrowth and assembly.</text>
</comment>
<feature type="domain" description="Flagellar assembly protein FliH/Type III secretion system HrpE" evidence="8">
    <location>
        <begin position="117"/>
        <end position="244"/>
    </location>
</feature>
<keyword evidence="6" id="KW-1006">Bacterial flagellum protein export</keyword>
<proteinExistence type="inferred from homology"/>
<dbReference type="PANTHER" id="PTHR34982">
    <property type="entry name" value="YOP PROTEINS TRANSLOCATION PROTEIN L"/>
    <property type="match status" value="1"/>
</dbReference>
<dbReference type="PANTHER" id="PTHR34982:SF1">
    <property type="entry name" value="FLAGELLAR ASSEMBLY PROTEIN FLIH"/>
    <property type="match status" value="1"/>
</dbReference>
<feature type="coiled-coil region" evidence="7">
    <location>
        <begin position="51"/>
        <end position="82"/>
    </location>
</feature>
<comment type="caution">
    <text evidence="9">The sequence shown here is derived from an EMBL/GenBank/DDBJ whole genome shotgun (WGS) entry which is preliminary data.</text>
</comment>
<evidence type="ECO:0000256" key="6">
    <source>
        <dbReference type="ARBA" id="ARBA00023225"/>
    </source>
</evidence>
<dbReference type="GO" id="GO:0015031">
    <property type="term" value="P:protein transport"/>
    <property type="evidence" value="ECO:0007669"/>
    <property type="project" value="UniProtKB-KW"/>
</dbReference>
<sequence>MQSSCKVIKSTNIVNNTLVSPPIMEKVFKNNTEMKLEKDSFNIEEIYSSIIDEAKLKAAEVLKNAESTAKNIIDSAEASKKEILKKAEESGYQSGYQSGYKDGYNYGINEALEEGEKIKNQAEEQIKNNLEELKLHIKKTEKEIIKLSVDIAKHIINTELSLNPDAVYKIAEKAITQAVDKKQVILKVNPGDFNIVKRRKDDLAMYVEDANNIFILADSNIQQGSVIVETPSGFVDASIDNQLVTILKGLLGE</sequence>
<dbReference type="InterPro" id="IPR018035">
    <property type="entry name" value="Flagellar_FliH/T3SS_HrpE"/>
</dbReference>
<keyword evidence="5" id="KW-0653">Protein transport</keyword>
<accession>A0A017RVW3</accession>
<evidence type="ECO:0000313" key="9">
    <source>
        <dbReference type="EMBL" id="EYE88827.1"/>
    </source>
</evidence>
<reference evidence="9 10" key="1">
    <citation type="journal article" date="2014" name="Genome Announc.">
        <title>Draft Genome Sequence of Fervidicella metallireducens Strain AeBT, an Iron-Reducing Thermoanaerobe from the Great Artesian Basin.</title>
        <authorList>
            <person name="Patel B.K."/>
        </authorList>
    </citation>
    <scope>NUCLEOTIDE SEQUENCE [LARGE SCALE GENOMIC DNA]</scope>
    <source>
        <strain evidence="9 10">AeB</strain>
    </source>
</reference>
<keyword evidence="3" id="KW-0813">Transport</keyword>
<dbReference type="GO" id="GO:0044781">
    <property type="term" value="P:bacterial-type flagellum organization"/>
    <property type="evidence" value="ECO:0007669"/>
    <property type="project" value="UniProtKB-KW"/>
</dbReference>
<evidence type="ECO:0000259" key="8">
    <source>
        <dbReference type="Pfam" id="PF02108"/>
    </source>
</evidence>
<dbReference type="AlphaFoldDB" id="A0A017RVW3"/>
<keyword evidence="10" id="KW-1185">Reference proteome</keyword>
<gene>
    <name evidence="9" type="ORF">Q428_06030</name>
</gene>
<protein>
    <recommendedName>
        <fullName evidence="8">Flagellar assembly protein FliH/Type III secretion system HrpE domain-containing protein</fullName>
    </recommendedName>
</protein>
<dbReference type="InterPro" id="IPR051472">
    <property type="entry name" value="T3SS_Stator/FliH"/>
</dbReference>
<dbReference type="STRING" id="1403537.Q428_06030"/>
<feature type="coiled-coil region" evidence="7">
    <location>
        <begin position="108"/>
        <end position="150"/>
    </location>
</feature>
<evidence type="ECO:0000256" key="1">
    <source>
        <dbReference type="ARBA" id="ARBA00003041"/>
    </source>
</evidence>
<keyword evidence="7" id="KW-0175">Coiled coil</keyword>
<dbReference type="EMBL" id="AZQP01000013">
    <property type="protein sequence ID" value="EYE88827.1"/>
    <property type="molecule type" value="Genomic_DNA"/>
</dbReference>